<protein>
    <submittedName>
        <fullName evidence="1">Uncharacterized protein</fullName>
    </submittedName>
</protein>
<keyword evidence="2" id="KW-1185">Reference proteome</keyword>
<gene>
    <name evidence="1" type="ORF">SAMN05660976_08538</name>
</gene>
<accession>A0A1H8K6K7</accession>
<evidence type="ECO:0000313" key="1">
    <source>
        <dbReference type="EMBL" id="SEN88679.1"/>
    </source>
</evidence>
<proteinExistence type="predicted"/>
<reference evidence="1 2" key="1">
    <citation type="submission" date="2016-10" db="EMBL/GenBank/DDBJ databases">
        <authorList>
            <person name="de Groot N.N."/>
        </authorList>
    </citation>
    <scope>NUCLEOTIDE SEQUENCE [LARGE SCALE GENOMIC DNA]</scope>
    <source>
        <strain evidence="1 2">DSM 43357</strain>
    </source>
</reference>
<dbReference type="Proteomes" id="UP000198953">
    <property type="component" value="Unassembled WGS sequence"/>
</dbReference>
<name>A0A1H8K6K7_9ACTN</name>
<dbReference type="RefSeq" id="WP_091106126.1">
    <property type="nucleotide sequence ID" value="NZ_FOBF01000052.1"/>
</dbReference>
<evidence type="ECO:0000313" key="2">
    <source>
        <dbReference type="Proteomes" id="UP000198953"/>
    </source>
</evidence>
<dbReference type="STRING" id="46177.SAMN05660976_08538"/>
<organism evidence="1 2">
    <name type="scientific">Nonomuraea pusilla</name>
    <dbReference type="NCBI Taxonomy" id="46177"/>
    <lineage>
        <taxon>Bacteria</taxon>
        <taxon>Bacillati</taxon>
        <taxon>Actinomycetota</taxon>
        <taxon>Actinomycetes</taxon>
        <taxon>Streptosporangiales</taxon>
        <taxon>Streptosporangiaceae</taxon>
        <taxon>Nonomuraea</taxon>
    </lineage>
</organism>
<sequence>MTDVFQRREGGFEFISEDAVLTPADTDVFLKRLNNELARAQLNVMRARDAEVQAEKAYMEARTKYLFDSGEEPPEVGRRAGQVSQKQADEWFAVRISAEYWALREARVVRTNAVDYAWQVKTQVELMRSLNVNAKALYDTPSGGGR</sequence>
<dbReference type="EMBL" id="FOBF01000052">
    <property type="protein sequence ID" value="SEN88679.1"/>
    <property type="molecule type" value="Genomic_DNA"/>
</dbReference>
<dbReference type="AlphaFoldDB" id="A0A1H8K6K7"/>